<evidence type="ECO:0000256" key="1">
    <source>
        <dbReference type="ARBA" id="ARBA00004370"/>
    </source>
</evidence>
<evidence type="ECO:0000256" key="5">
    <source>
        <dbReference type="SAM" id="MobiDB-lite"/>
    </source>
</evidence>
<dbReference type="RefSeq" id="XP_002840468.1">
    <property type="nucleotide sequence ID" value="XM_002840422.1"/>
</dbReference>
<accession>D5GJG6</accession>
<feature type="transmembrane region" description="Helical" evidence="6">
    <location>
        <begin position="131"/>
        <end position="155"/>
    </location>
</feature>
<dbReference type="InterPro" id="IPR050307">
    <property type="entry name" value="Sterol_Desaturase_Related"/>
</dbReference>
<name>D5GJG6_TUBMM</name>
<evidence type="ECO:0000256" key="4">
    <source>
        <dbReference type="ARBA" id="ARBA00023136"/>
    </source>
</evidence>
<evidence type="ECO:0000313" key="8">
    <source>
        <dbReference type="EMBL" id="CAZ84659.1"/>
    </source>
</evidence>
<dbReference type="Pfam" id="PF04116">
    <property type="entry name" value="FA_hydroxylase"/>
    <property type="match status" value="1"/>
</dbReference>
<organism evidence="8 9">
    <name type="scientific">Tuber melanosporum (strain Mel28)</name>
    <name type="common">Perigord black truffle</name>
    <dbReference type="NCBI Taxonomy" id="656061"/>
    <lineage>
        <taxon>Eukaryota</taxon>
        <taxon>Fungi</taxon>
        <taxon>Dikarya</taxon>
        <taxon>Ascomycota</taxon>
        <taxon>Pezizomycotina</taxon>
        <taxon>Pezizomycetes</taxon>
        <taxon>Pezizales</taxon>
        <taxon>Tuberaceae</taxon>
        <taxon>Tuber</taxon>
    </lineage>
</organism>
<dbReference type="eggNOG" id="KOG0874">
    <property type="taxonomic scope" value="Eukaryota"/>
</dbReference>
<keyword evidence="2 6" id="KW-0812">Transmembrane</keyword>
<dbReference type="GO" id="GO:0051999">
    <property type="term" value="P:mannosyl-inositol phosphorylceramide biosynthetic process"/>
    <property type="evidence" value="ECO:0007669"/>
    <property type="project" value="EnsemblFungi"/>
</dbReference>
<feature type="region of interest" description="Disordered" evidence="5">
    <location>
        <begin position="332"/>
        <end position="354"/>
    </location>
</feature>
<dbReference type="EMBL" id="FN430330">
    <property type="protein sequence ID" value="CAZ84659.1"/>
    <property type="molecule type" value="Genomic_DNA"/>
</dbReference>
<dbReference type="STRING" id="656061.D5GJG6"/>
<sequence>MNLTNSTTSPSPPASFLRPLPPLISGVPDSIVLVILPIAAYWALSLFFHFLDVHDLLASYRLHTPEEVLKRNHVTRREVVRDVIVQQIIQTIVGLAIGVSEPEEMIGGEWWEIMGLYSKFMGDWRYKLVEIVYWYLLPAARFWVAIFIMDTWQYFLHRLMHEVKWLYKTFHSRHHRLYVPYAFGALYNHPFEGLLMDTIGAGIAYKISGLRIRGAMTFFTFSTMKTVDDHCGYALPFDPLQYFFWNNAGYHDVHHQGWGIKTNFSQPFFICWDRWLGTQWTGGDVSARYASSREKAAEEPEKDGIIPEQKGNITATIPQKGANSTAYMSSGRTNGLKPRIPNGKPKVQADESRRRVLDTDCLGVSREEGNEETAVGNVRYWARVNGSVR</sequence>
<dbReference type="OMA" id="FFIFWDR"/>
<dbReference type="GO" id="GO:0042284">
    <property type="term" value="F:sphingolipid delta-4 desaturase activity"/>
    <property type="evidence" value="ECO:0007669"/>
    <property type="project" value="EnsemblFungi"/>
</dbReference>
<evidence type="ECO:0000259" key="7">
    <source>
        <dbReference type="Pfam" id="PF04116"/>
    </source>
</evidence>
<comment type="subcellular location">
    <subcellularLocation>
        <location evidence="1">Membrane</location>
    </subcellularLocation>
</comment>
<feature type="domain" description="Fatty acid hydroxylase" evidence="7">
    <location>
        <begin position="143"/>
        <end position="278"/>
    </location>
</feature>
<dbReference type="AlphaFoldDB" id="D5GJG6"/>
<dbReference type="GO" id="GO:0102772">
    <property type="term" value="F:sphingolipid C4-monooxygenase activity"/>
    <property type="evidence" value="ECO:0007669"/>
    <property type="project" value="EnsemblFungi"/>
</dbReference>
<evidence type="ECO:0000256" key="3">
    <source>
        <dbReference type="ARBA" id="ARBA00022989"/>
    </source>
</evidence>
<reference evidence="8 9" key="1">
    <citation type="journal article" date="2010" name="Nature">
        <title>Perigord black truffle genome uncovers evolutionary origins and mechanisms of symbiosis.</title>
        <authorList>
            <person name="Martin F."/>
            <person name="Kohler A."/>
            <person name="Murat C."/>
            <person name="Balestrini R."/>
            <person name="Coutinho P.M."/>
            <person name="Jaillon O."/>
            <person name="Montanini B."/>
            <person name="Morin E."/>
            <person name="Noel B."/>
            <person name="Percudani R."/>
            <person name="Porcel B."/>
            <person name="Rubini A."/>
            <person name="Amicucci A."/>
            <person name="Amselem J."/>
            <person name="Anthouard V."/>
            <person name="Arcioni S."/>
            <person name="Artiguenave F."/>
            <person name="Aury J.M."/>
            <person name="Ballario P."/>
            <person name="Bolchi A."/>
            <person name="Brenna A."/>
            <person name="Brun A."/>
            <person name="Buee M."/>
            <person name="Cantarel B."/>
            <person name="Chevalier G."/>
            <person name="Couloux A."/>
            <person name="Da Silva C."/>
            <person name="Denoeud F."/>
            <person name="Duplessis S."/>
            <person name="Ghignone S."/>
            <person name="Hilselberger B."/>
            <person name="Iotti M."/>
            <person name="Marcais B."/>
            <person name="Mello A."/>
            <person name="Miranda M."/>
            <person name="Pacioni G."/>
            <person name="Quesneville H."/>
            <person name="Riccioni C."/>
            <person name="Ruotolo R."/>
            <person name="Splivallo R."/>
            <person name="Stocchi V."/>
            <person name="Tisserant E."/>
            <person name="Viscomi A.R."/>
            <person name="Zambonelli A."/>
            <person name="Zampieri E."/>
            <person name="Henrissat B."/>
            <person name="Lebrun M.H."/>
            <person name="Paolocci F."/>
            <person name="Bonfante P."/>
            <person name="Ottonello S."/>
            <person name="Wincker P."/>
        </authorList>
    </citation>
    <scope>NUCLEOTIDE SEQUENCE [LARGE SCALE GENOMIC DNA]</scope>
    <source>
        <strain evidence="8 9">Mel28</strain>
    </source>
</reference>
<gene>
    <name evidence="8" type="ORF">GSTUM_00008990001</name>
</gene>
<dbReference type="Proteomes" id="UP000006911">
    <property type="component" value="Unassembled WGS sequence"/>
</dbReference>
<dbReference type="KEGG" id="tml:GSTUM_00008990001"/>
<dbReference type="GO" id="GO:0005506">
    <property type="term" value="F:iron ion binding"/>
    <property type="evidence" value="ECO:0007669"/>
    <property type="project" value="InterPro"/>
</dbReference>
<keyword evidence="4 6" id="KW-0472">Membrane</keyword>
<keyword evidence="3 6" id="KW-1133">Transmembrane helix</keyword>
<proteinExistence type="predicted"/>
<dbReference type="GO" id="GO:0005789">
    <property type="term" value="C:endoplasmic reticulum membrane"/>
    <property type="evidence" value="ECO:0007669"/>
    <property type="project" value="EnsemblFungi"/>
</dbReference>
<dbReference type="GeneID" id="9182660"/>
<dbReference type="FunCoup" id="D5GJG6">
    <property type="interactions" value="86"/>
</dbReference>
<protein>
    <submittedName>
        <fullName evidence="8">(Perigord truffle) hypothetical protein</fullName>
    </submittedName>
</protein>
<evidence type="ECO:0000256" key="6">
    <source>
        <dbReference type="SAM" id="Phobius"/>
    </source>
</evidence>
<dbReference type="InterPro" id="IPR006694">
    <property type="entry name" value="Fatty_acid_hydroxylase"/>
</dbReference>
<dbReference type="HOGENOM" id="CLU_043293_0_0_1"/>
<keyword evidence="9" id="KW-1185">Reference proteome</keyword>
<dbReference type="PANTHER" id="PTHR11863">
    <property type="entry name" value="STEROL DESATURASE"/>
    <property type="match status" value="1"/>
</dbReference>
<feature type="transmembrane region" description="Helical" evidence="6">
    <location>
        <begin position="30"/>
        <end position="51"/>
    </location>
</feature>
<evidence type="ECO:0000313" key="9">
    <source>
        <dbReference type="Proteomes" id="UP000006911"/>
    </source>
</evidence>
<evidence type="ECO:0000256" key="2">
    <source>
        <dbReference type="ARBA" id="ARBA00022692"/>
    </source>
</evidence>
<dbReference type="InParanoid" id="D5GJG6"/>